<dbReference type="EMBL" id="CM010721">
    <property type="protein sequence ID" value="RZC68315.1"/>
    <property type="molecule type" value="Genomic_DNA"/>
</dbReference>
<dbReference type="OrthoDB" id="1847531at2759"/>
<dbReference type="AlphaFoldDB" id="A0A4Y7K8J3"/>
<dbReference type="InterPro" id="IPR023393">
    <property type="entry name" value="START-like_dom_sf"/>
</dbReference>
<proteinExistence type="predicted"/>
<sequence length="171" mass="19107">MNSTLTSEFYVAAPAEHLWDVIGSKDSYKTIQMLVPGMFEKLEILEGDGGTGTVLAVVFSPGTHFYVNSEEKVTIDNQRRVWEILQIKGGYLDMGVTSFMESFEIIPKGRNSVFKTMIRYEVPDELAHKVSSLITIEGMLTMAKATAKYVVDSSKKSPNYSSIDNADKYEL</sequence>
<dbReference type="Gramene" id="RZC68315">
    <property type="protein sequence ID" value="RZC68315"/>
    <property type="gene ID" value="C5167_031568"/>
</dbReference>
<evidence type="ECO:0000313" key="2">
    <source>
        <dbReference type="Proteomes" id="UP000316621"/>
    </source>
</evidence>
<name>A0A4Y7K8J3_PAPSO</name>
<dbReference type="SUPFAM" id="SSF55961">
    <property type="entry name" value="Bet v1-like"/>
    <property type="match status" value="1"/>
</dbReference>
<dbReference type="GO" id="GO:0005737">
    <property type="term" value="C:cytoplasm"/>
    <property type="evidence" value="ECO:0007669"/>
    <property type="project" value="TreeGrafter"/>
</dbReference>
<evidence type="ECO:0008006" key="3">
    <source>
        <dbReference type="Google" id="ProtNLM"/>
    </source>
</evidence>
<dbReference type="GO" id="GO:0009738">
    <property type="term" value="P:abscisic acid-activated signaling pathway"/>
    <property type="evidence" value="ECO:0007669"/>
    <property type="project" value="TreeGrafter"/>
</dbReference>
<dbReference type="Gene3D" id="3.30.530.20">
    <property type="match status" value="1"/>
</dbReference>
<dbReference type="GO" id="GO:0004864">
    <property type="term" value="F:protein phosphatase inhibitor activity"/>
    <property type="evidence" value="ECO:0007669"/>
    <property type="project" value="TreeGrafter"/>
</dbReference>
<accession>A0A4Y7K8J3</accession>
<dbReference type="GO" id="GO:0005634">
    <property type="term" value="C:nucleus"/>
    <property type="evidence" value="ECO:0007669"/>
    <property type="project" value="TreeGrafter"/>
</dbReference>
<organism evidence="1 2">
    <name type="scientific">Papaver somniferum</name>
    <name type="common">Opium poppy</name>
    <dbReference type="NCBI Taxonomy" id="3469"/>
    <lineage>
        <taxon>Eukaryota</taxon>
        <taxon>Viridiplantae</taxon>
        <taxon>Streptophyta</taxon>
        <taxon>Embryophyta</taxon>
        <taxon>Tracheophyta</taxon>
        <taxon>Spermatophyta</taxon>
        <taxon>Magnoliopsida</taxon>
        <taxon>Ranunculales</taxon>
        <taxon>Papaveraceae</taxon>
        <taxon>Papaveroideae</taxon>
        <taxon>Papaver</taxon>
    </lineage>
</organism>
<dbReference type="InterPro" id="IPR050279">
    <property type="entry name" value="Plant_def-hormone_signal"/>
</dbReference>
<dbReference type="PANTHER" id="PTHR31213">
    <property type="entry name" value="OS08G0374000 PROTEIN-RELATED"/>
    <property type="match status" value="1"/>
</dbReference>
<dbReference type="Proteomes" id="UP000316621">
    <property type="component" value="Chromosome 7"/>
</dbReference>
<dbReference type="GO" id="GO:0038023">
    <property type="term" value="F:signaling receptor activity"/>
    <property type="evidence" value="ECO:0007669"/>
    <property type="project" value="TreeGrafter"/>
</dbReference>
<reference evidence="1 2" key="1">
    <citation type="journal article" date="2018" name="Science">
        <title>The opium poppy genome and morphinan production.</title>
        <authorList>
            <person name="Guo L."/>
            <person name="Winzer T."/>
            <person name="Yang X."/>
            <person name="Li Y."/>
            <person name="Ning Z."/>
            <person name="He Z."/>
            <person name="Teodor R."/>
            <person name="Lu Y."/>
            <person name="Bowser T.A."/>
            <person name="Graham I.A."/>
            <person name="Ye K."/>
        </authorList>
    </citation>
    <scope>NUCLEOTIDE SEQUENCE [LARGE SCALE GENOMIC DNA]</scope>
    <source>
        <strain evidence="2">cv. HN1</strain>
        <tissue evidence="1">Leaves</tissue>
    </source>
</reference>
<evidence type="ECO:0000313" key="1">
    <source>
        <dbReference type="EMBL" id="RZC68315.1"/>
    </source>
</evidence>
<keyword evidence="2" id="KW-1185">Reference proteome</keyword>
<protein>
    <recommendedName>
        <fullName evidence="3">Bet v I/Major latex protein domain-containing protein</fullName>
    </recommendedName>
</protein>
<dbReference type="PANTHER" id="PTHR31213:SF19">
    <property type="entry name" value="BET V I_MAJOR LATEX PROTEIN DOMAIN-CONTAINING PROTEIN"/>
    <property type="match status" value="1"/>
</dbReference>
<dbReference type="GO" id="GO:0010427">
    <property type="term" value="F:abscisic acid binding"/>
    <property type="evidence" value="ECO:0007669"/>
    <property type="project" value="TreeGrafter"/>
</dbReference>
<gene>
    <name evidence="1" type="ORF">C5167_031568</name>
</gene>